<proteinExistence type="inferred from homology"/>
<name>A0A6G1GNU7_9PEZI</name>
<protein>
    <submittedName>
        <fullName evidence="6">TIP120-domain-containing protein</fullName>
    </submittedName>
</protein>
<evidence type="ECO:0000256" key="1">
    <source>
        <dbReference type="ARBA" id="ARBA00007657"/>
    </source>
</evidence>
<feature type="region of interest" description="Disordered" evidence="4">
    <location>
        <begin position="374"/>
        <end position="399"/>
    </location>
</feature>
<evidence type="ECO:0000259" key="5">
    <source>
        <dbReference type="Pfam" id="PF08623"/>
    </source>
</evidence>
<dbReference type="EMBL" id="ML977184">
    <property type="protein sequence ID" value="KAF1982429.1"/>
    <property type="molecule type" value="Genomic_DNA"/>
</dbReference>
<dbReference type="InterPro" id="IPR011989">
    <property type="entry name" value="ARM-like"/>
</dbReference>
<evidence type="ECO:0000256" key="3">
    <source>
        <dbReference type="ARBA" id="ARBA00022786"/>
    </source>
</evidence>
<dbReference type="PANTHER" id="PTHR12696">
    <property type="entry name" value="TIP120"/>
    <property type="match status" value="1"/>
</dbReference>
<feature type="region of interest" description="Disordered" evidence="4">
    <location>
        <begin position="304"/>
        <end position="323"/>
    </location>
</feature>
<reference evidence="6" key="1">
    <citation type="journal article" date="2020" name="Stud. Mycol.">
        <title>101 Dothideomycetes genomes: a test case for predicting lifestyles and emergence of pathogens.</title>
        <authorList>
            <person name="Haridas S."/>
            <person name="Albert R."/>
            <person name="Binder M."/>
            <person name="Bloem J."/>
            <person name="Labutti K."/>
            <person name="Salamov A."/>
            <person name="Andreopoulos B."/>
            <person name="Baker S."/>
            <person name="Barry K."/>
            <person name="Bills G."/>
            <person name="Bluhm B."/>
            <person name="Cannon C."/>
            <person name="Castanera R."/>
            <person name="Culley D."/>
            <person name="Daum C."/>
            <person name="Ezra D."/>
            <person name="Gonzalez J."/>
            <person name="Henrissat B."/>
            <person name="Kuo A."/>
            <person name="Liang C."/>
            <person name="Lipzen A."/>
            <person name="Lutzoni F."/>
            <person name="Magnuson J."/>
            <person name="Mondo S."/>
            <person name="Nolan M."/>
            <person name="Ohm R."/>
            <person name="Pangilinan J."/>
            <person name="Park H.-J."/>
            <person name="Ramirez L."/>
            <person name="Alfaro M."/>
            <person name="Sun H."/>
            <person name="Tritt A."/>
            <person name="Yoshinaga Y."/>
            <person name="Zwiers L.-H."/>
            <person name="Turgeon B."/>
            <person name="Goodwin S."/>
            <person name="Spatafora J."/>
            <person name="Crous P."/>
            <person name="Grigoriev I."/>
        </authorList>
    </citation>
    <scope>NUCLEOTIDE SEQUENCE</scope>
    <source>
        <strain evidence="6">CBS 113979</strain>
    </source>
</reference>
<gene>
    <name evidence="6" type="ORF">K402DRAFT_362824</name>
</gene>
<dbReference type="Proteomes" id="UP000800041">
    <property type="component" value="Unassembled WGS sequence"/>
</dbReference>
<dbReference type="GO" id="GO:0010265">
    <property type="term" value="P:SCF complex assembly"/>
    <property type="evidence" value="ECO:0007669"/>
    <property type="project" value="InterPro"/>
</dbReference>
<dbReference type="SUPFAM" id="SSF48371">
    <property type="entry name" value="ARM repeat"/>
    <property type="match status" value="1"/>
</dbReference>
<comment type="similarity">
    <text evidence="1">Belongs to the CAND family.</text>
</comment>
<dbReference type="InterPro" id="IPR013932">
    <property type="entry name" value="TATA-bd_TIP120"/>
</dbReference>
<dbReference type="Gene3D" id="1.25.10.10">
    <property type="entry name" value="Leucine-rich Repeat Variant"/>
    <property type="match status" value="1"/>
</dbReference>
<feature type="compositionally biased region" description="Acidic residues" evidence="4">
    <location>
        <begin position="374"/>
        <end position="398"/>
    </location>
</feature>
<keyword evidence="3" id="KW-0833">Ubl conjugation pathway</keyword>
<sequence>MAPNSNGAPPTAHSVAHLTPRLYDNDVDFRYMALNDLYTLLSTCPPSMLQHDHPICAKLVDGFMHTLNDKNGEVQNMTIKCLGPFVNKAPETILCPLIDKISSVEAQNIVDNSVPALALRAIVVSFPRPRPGIPRSKAVNDAYNAISKALIPRLVGHNIISTGRKDLPAVPRGMLAADLESGSDSNAMDALTAVASCFGSMLQEAEVDALQKVTFDVIESERVGSVLKKKAVTAIATLCLYFTDMQLSQFLSQLIECLRNSHLTSSKQKMYITILGSMAGSIPRKFGPYLKTLAPFVLDPLSESSMDEDMAGSEDEGERDPETDDVREAGLIAIESFLANCSADMRPHTQDCINAATRFLKHDPNLADDDFEAEEMDEEDALAGDDFEEEQGYDDDDDNSWKVRRSAAKVLYTLISTRSNGDLLDDGTLYNHVAPSLVDRFGEREDSVRLEVLSTLALLIRKTGGKTSSTHSIADATMGAMGPPPSRKRRRGGSDVSMVSTFDPNSRPSLPEDNGAPERSDTPLSGPQSSLSQITPSIISGVSSLLTSGSLPIKQASIVLLRDLVIAQPGSLDNSIGPVVDAVVQAIQMSGSQGGSSGGSSTATTTTFRVEALQFLSATAESHSAQTIQPYLGKIVPTLVSAVQEKYTKVSIEALATMEQLIKALTSSASPSSSPEAPQQLAEIFNTLTDRIRSSYTDIDVRKGSVHALGILLGRTSGNANLLSADKRTEALDLLMTRLQNELTRIETIRAIENIASLAQSKNEFSPAWVRQVSLEFGSQLRKSSRTLRGTSIQALKTVVMNPATRASLDTETMKEIVVLLLPLLRDVDPDLHLVGPALLILATFVTVDAGAIMDEEVISSFCHLLKVPLSSTTLETMLIFVRTVGEQNVGARLMKALLQDVGVSGIPDQVGKMIGNLLVAGSGQVGVKLEDFVNELRSQQDDPRKILALGVLGEAGLRMGPSSPLEPQLFMKYFSVKSERVPLIAAVSLGRAGASNIKTYLPAILGEMSKPQGHKYLLLHTVREILQYDGAEADIHPYTRDLWDNLIQASSTEDNKTIGAECIGRLAIIDPKTYLPQLQNFLTDSSPVVRGMCISAFRYTFADTDETYDAYLAPIVIGMLTTMLNENDLDNRRLALTTLNSATHNKPDLVLPHLEQLLPLAMKETVINPNLIREVTMGPFKHKVDDGLEIRKSAYETLYALLETAFSRLDVPAFYERIVAGISDEHEIRILCTLMLSKLVTLAPEETKCHLHVLAETFRAMISVKPKDTTVKQELEKMNEANKGVLKVGVLITKAFPSAEVGSQGQGKDDPQVKAWAGFWEWVKKDHSHLLRSAEEEVREKDR</sequence>
<evidence type="ECO:0000256" key="2">
    <source>
        <dbReference type="ARBA" id="ARBA00022737"/>
    </source>
</evidence>
<feature type="compositionally biased region" description="Polar residues" evidence="4">
    <location>
        <begin position="522"/>
        <end position="532"/>
    </location>
</feature>
<feature type="region of interest" description="Disordered" evidence="4">
    <location>
        <begin position="467"/>
        <end position="532"/>
    </location>
</feature>
<dbReference type="InterPro" id="IPR039852">
    <property type="entry name" value="CAND1/CAND2"/>
</dbReference>
<keyword evidence="2" id="KW-0677">Repeat</keyword>
<organism evidence="6 7">
    <name type="scientific">Aulographum hederae CBS 113979</name>
    <dbReference type="NCBI Taxonomy" id="1176131"/>
    <lineage>
        <taxon>Eukaryota</taxon>
        <taxon>Fungi</taxon>
        <taxon>Dikarya</taxon>
        <taxon>Ascomycota</taxon>
        <taxon>Pezizomycotina</taxon>
        <taxon>Dothideomycetes</taxon>
        <taxon>Pleosporomycetidae</taxon>
        <taxon>Aulographales</taxon>
        <taxon>Aulographaceae</taxon>
    </lineage>
</organism>
<evidence type="ECO:0000313" key="6">
    <source>
        <dbReference type="EMBL" id="KAF1982429.1"/>
    </source>
</evidence>
<feature type="compositionally biased region" description="Polar residues" evidence="4">
    <location>
        <begin position="497"/>
        <end position="508"/>
    </location>
</feature>
<dbReference type="InterPro" id="IPR016024">
    <property type="entry name" value="ARM-type_fold"/>
</dbReference>
<feature type="domain" description="TATA-binding protein interacting (TIP20)" evidence="5">
    <location>
        <begin position="1150"/>
        <end position="1325"/>
    </location>
</feature>
<evidence type="ECO:0000313" key="7">
    <source>
        <dbReference type="Proteomes" id="UP000800041"/>
    </source>
</evidence>
<feature type="compositionally biased region" description="Acidic residues" evidence="4">
    <location>
        <begin position="305"/>
        <end position="323"/>
    </location>
</feature>
<dbReference type="OrthoDB" id="6260732at2759"/>
<dbReference type="Pfam" id="PF25782">
    <property type="entry name" value="TPR_CAND1"/>
    <property type="match status" value="1"/>
</dbReference>
<evidence type="ECO:0000256" key="4">
    <source>
        <dbReference type="SAM" id="MobiDB-lite"/>
    </source>
</evidence>
<keyword evidence="7" id="KW-1185">Reference proteome</keyword>
<dbReference type="Pfam" id="PF08623">
    <property type="entry name" value="TIP120"/>
    <property type="match status" value="1"/>
</dbReference>
<accession>A0A6G1GNU7</accession>